<dbReference type="Proteomes" id="UP001383192">
    <property type="component" value="Unassembled WGS sequence"/>
</dbReference>
<name>A0AAW0BM94_9AGAR</name>
<keyword evidence="3" id="KW-1185">Reference proteome</keyword>
<feature type="compositionally biased region" description="Polar residues" evidence="1">
    <location>
        <begin position="78"/>
        <end position="93"/>
    </location>
</feature>
<feature type="compositionally biased region" description="Basic and acidic residues" evidence="1">
    <location>
        <begin position="1"/>
        <end position="16"/>
    </location>
</feature>
<evidence type="ECO:0000313" key="2">
    <source>
        <dbReference type="EMBL" id="KAK7027533.1"/>
    </source>
</evidence>
<feature type="compositionally biased region" description="Pro residues" evidence="1">
    <location>
        <begin position="17"/>
        <end position="32"/>
    </location>
</feature>
<feature type="region of interest" description="Disordered" evidence="1">
    <location>
        <begin position="1"/>
        <end position="110"/>
    </location>
</feature>
<reference evidence="2 3" key="1">
    <citation type="submission" date="2024-01" db="EMBL/GenBank/DDBJ databases">
        <title>A draft genome for a cacao thread blight-causing isolate of Paramarasmius palmivorus.</title>
        <authorList>
            <person name="Baruah I.K."/>
            <person name="Bukari Y."/>
            <person name="Amoako-Attah I."/>
            <person name="Meinhardt L.W."/>
            <person name="Bailey B.A."/>
            <person name="Cohen S.P."/>
        </authorList>
    </citation>
    <scope>NUCLEOTIDE SEQUENCE [LARGE SCALE GENOMIC DNA]</scope>
    <source>
        <strain evidence="2 3">GH-12</strain>
    </source>
</reference>
<feature type="region of interest" description="Disordered" evidence="1">
    <location>
        <begin position="552"/>
        <end position="606"/>
    </location>
</feature>
<feature type="compositionally biased region" description="Basic and acidic residues" evidence="1">
    <location>
        <begin position="568"/>
        <end position="579"/>
    </location>
</feature>
<feature type="region of interest" description="Disordered" evidence="1">
    <location>
        <begin position="398"/>
        <end position="427"/>
    </location>
</feature>
<evidence type="ECO:0000313" key="3">
    <source>
        <dbReference type="Proteomes" id="UP001383192"/>
    </source>
</evidence>
<feature type="compositionally biased region" description="Basic residues" evidence="1">
    <location>
        <begin position="404"/>
        <end position="417"/>
    </location>
</feature>
<feature type="compositionally biased region" description="Basic and acidic residues" evidence="1">
    <location>
        <begin position="552"/>
        <end position="561"/>
    </location>
</feature>
<protein>
    <submittedName>
        <fullName evidence="2">Uncharacterized protein</fullName>
    </submittedName>
</protein>
<accession>A0AAW0BM94</accession>
<sequence length="606" mass="68103">MGKRKRDGEDGSDHSKTPPPPPPPQPTPPPALPKTRLRDGRRGAAPGSRLGKSHSLFSSSQPSSSTQPEPSNRKKQRTNNMGPQPDPGSSSTALPPRQQRPSDPKFPRSLVPNGADGIFNAMFLHCHILWGMLGEHTLPSVPTQEDLESFDDRFNTKANLSLGLELSVAEEDGAALVDEWRQLAKKSTSVDVQKVAKMSDLSLMAIWRGLASYGFQTWVPDVMSDPYSRYNKAHRFVFLTTFNDVVELDGYADYLFDDQYLKNHHLLTKMYDHIVFSYFKGKIKDEIKEPGSVMAKIQSTNRYKRRAKLAEQRGETAHDYGFSEAVIAMVSRREATSDDETPTESEAEEENTAAESQPSAPLAPSVPKTPKPYKINIKDERHPKVTTMVRKLDVLYDQKQAQGGKRKTTQIKRRRRQTPNQPKHSEFQRLPKSIPIDYFKPEFFNELSAKDRLRYSTPPIVALPADSTLFFGARRKEWKDLSHEEFMEKHGNAILNEYDLPTEGEVNNMVTHLEVMEEMDKSGEQEQDNDKGDEQVKFANELKFILQNDKRAKGWDREAARLRSAKKKLSDKAKGKQRADVPSGGGTGSNSSGGKAGEHMDTTPGL</sequence>
<feature type="compositionally biased region" description="Acidic residues" evidence="1">
    <location>
        <begin position="337"/>
        <end position="352"/>
    </location>
</feature>
<gene>
    <name evidence="2" type="ORF">VNI00_015167</name>
</gene>
<feature type="compositionally biased region" description="Low complexity" evidence="1">
    <location>
        <begin position="53"/>
        <end position="70"/>
    </location>
</feature>
<evidence type="ECO:0000256" key="1">
    <source>
        <dbReference type="SAM" id="MobiDB-lite"/>
    </source>
</evidence>
<feature type="compositionally biased region" description="Basic and acidic residues" evidence="1">
    <location>
        <begin position="596"/>
        <end position="606"/>
    </location>
</feature>
<organism evidence="2 3">
    <name type="scientific">Paramarasmius palmivorus</name>
    <dbReference type="NCBI Taxonomy" id="297713"/>
    <lineage>
        <taxon>Eukaryota</taxon>
        <taxon>Fungi</taxon>
        <taxon>Dikarya</taxon>
        <taxon>Basidiomycota</taxon>
        <taxon>Agaricomycotina</taxon>
        <taxon>Agaricomycetes</taxon>
        <taxon>Agaricomycetidae</taxon>
        <taxon>Agaricales</taxon>
        <taxon>Marasmiineae</taxon>
        <taxon>Marasmiaceae</taxon>
        <taxon>Paramarasmius</taxon>
    </lineage>
</organism>
<proteinExistence type="predicted"/>
<feature type="region of interest" description="Disordered" evidence="1">
    <location>
        <begin position="332"/>
        <end position="374"/>
    </location>
</feature>
<comment type="caution">
    <text evidence="2">The sequence shown here is derived from an EMBL/GenBank/DDBJ whole genome shotgun (WGS) entry which is preliminary data.</text>
</comment>
<dbReference type="AlphaFoldDB" id="A0AAW0BM94"/>
<dbReference type="EMBL" id="JAYKXP010000094">
    <property type="protein sequence ID" value="KAK7027533.1"/>
    <property type="molecule type" value="Genomic_DNA"/>
</dbReference>